<dbReference type="SUPFAM" id="SSF52266">
    <property type="entry name" value="SGNH hydrolase"/>
    <property type="match status" value="1"/>
</dbReference>
<sequence length="311" mass="36905">MLKFIARCLIFILPVLLVYTLVEYNLRQLPYGVKVKNEFAMANREKIKILALGSSHFERGINPEYMDSLTLNLGNSSQRIVENYRLLLKFEPLLPNLKLVIVELSFDWLERNKSRTSPVIDNLNLIFYNVNTFERDIKPQDYLLFPSNPDYFSNRLREHLFNESAIKFNRYGFDTNRFYGSYEAVQHRDSLIRDEDIFVENADDPEAFSRNVKVLQQFIDYCKKRGLKVLIYSTPTHYRYNQLRDNKIVARRDSILEVMQNTYPNLNIYIDEENPEFITPYFYNGDHLNPNGAEKATKLLNTYIEENIFRK</sequence>
<dbReference type="Proteomes" id="UP001262889">
    <property type="component" value="Unassembled WGS sequence"/>
</dbReference>
<dbReference type="EMBL" id="JAVRHQ010000008">
    <property type="protein sequence ID" value="MDT0642846.1"/>
    <property type="molecule type" value="Genomic_DNA"/>
</dbReference>
<dbReference type="RefSeq" id="WP_311534470.1">
    <property type="nucleotide sequence ID" value="NZ_JAVRHQ010000008.1"/>
</dbReference>
<gene>
    <name evidence="1" type="ORF">RM553_08390</name>
</gene>
<protein>
    <recommendedName>
        <fullName evidence="3">SGNH hydrolase-type esterase domain-containing protein</fullName>
    </recommendedName>
</protein>
<organism evidence="1 2">
    <name type="scientific">Autumnicola tepida</name>
    <dbReference type="NCBI Taxonomy" id="3075595"/>
    <lineage>
        <taxon>Bacteria</taxon>
        <taxon>Pseudomonadati</taxon>
        <taxon>Bacteroidota</taxon>
        <taxon>Flavobacteriia</taxon>
        <taxon>Flavobacteriales</taxon>
        <taxon>Flavobacteriaceae</taxon>
        <taxon>Autumnicola</taxon>
    </lineage>
</organism>
<proteinExistence type="predicted"/>
<comment type="caution">
    <text evidence="1">The sequence shown here is derived from an EMBL/GenBank/DDBJ whole genome shotgun (WGS) entry which is preliminary data.</text>
</comment>
<evidence type="ECO:0008006" key="3">
    <source>
        <dbReference type="Google" id="ProtNLM"/>
    </source>
</evidence>
<evidence type="ECO:0000313" key="2">
    <source>
        <dbReference type="Proteomes" id="UP001262889"/>
    </source>
</evidence>
<evidence type="ECO:0000313" key="1">
    <source>
        <dbReference type="EMBL" id="MDT0642846.1"/>
    </source>
</evidence>
<name>A0ABU3C926_9FLAO</name>
<keyword evidence="2" id="KW-1185">Reference proteome</keyword>
<reference evidence="1 2" key="1">
    <citation type="submission" date="2023-09" db="EMBL/GenBank/DDBJ databases">
        <authorList>
            <person name="Rey-Velasco X."/>
        </authorList>
    </citation>
    <scope>NUCLEOTIDE SEQUENCE [LARGE SCALE GENOMIC DNA]</scope>
    <source>
        <strain evidence="1 2">F363</strain>
    </source>
</reference>
<accession>A0ABU3C926</accession>